<keyword evidence="4" id="KW-1185">Reference proteome</keyword>
<evidence type="ECO:0000313" key="3">
    <source>
        <dbReference type="EMBL" id="RKR88211.1"/>
    </source>
</evidence>
<dbReference type="RefSeq" id="WP_121156854.1">
    <property type="nucleotide sequence ID" value="NZ_RBKT01000001.1"/>
</dbReference>
<feature type="domain" description="DUF4097" evidence="2">
    <location>
        <begin position="39"/>
        <end position="224"/>
    </location>
</feature>
<dbReference type="InterPro" id="IPR025164">
    <property type="entry name" value="Toastrack_DUF4097"/>
</dbReference>
<dbReference type="Proteomes" id="UP000277671">
    <property type="component" value="Unassembled WGS sequence"/>
</dbReference>
<dbReference type="AlphaFoldDB" id="A0A495JHG2"/>
<comment type="caution">
    <text evidence="3">The sequence shown here is derived from an EMBL/GenBank/DDBJ whole genome shotgun (WGS) entry which is preliminary data.</text>
</comment>
<dbReference type="EMBL" id="RBKT01000001">
    <property type="protein sequence ID" value="RKR88211.1"/>
    <property type="molecule type" value="Genomic_DNA"/>
</dbReference>
<evidence type="ECO:0000313" key="4">
    <source>
        <dbReference type="Proteomes" id="UP000277671"/>
    </source>
</evidence>
<accession>A0A495JHG2</accession>
<name>A0A495JHG2_9ACTN</name>
<proteinExistence type="predicted"/>
<dbReference type="Pfam" id="PF13349">
    <property type="entry name" value="DUF4097"/>
    <property type="match status" value="1"/>
</dbReference>
<gene>
    <name evidence="3" type="ORF">BDK92_2519</name>
</gene>
<feature type="region of interest" description="Disordered" evidence="1">
    <location>
        <begin position="264"/>
        <end position="296"/>
    </location>
</feature>
<dbReference type="OrthoDB" id="3367592at2"/>
<protein>
    <submittedName>
        <fullName evidence="3">Putative adhesin</fullName>
    </submittedName>
</protein>
<evidence type="ECO:0000256" key="1">
    <source>
        <dbReference type="SAM" id="MobiDB-lite"/>
    </source>
</evidence>
<reference evidence="3 4" key="1">
    <citation type="submission" date="2018-10" db="EMBL/GenBank/DDBJ databases">
        <title>Sequencing the genomes of 1000 actinobacteria strains.</title>
        <authorList>
            <person name="Klenk H.-P."/>
        </authorList>
    </citation>
    <scope>NUCLEOTIDE SEQUENCE [LARGE SCALE GENOMIC DNA]</scope>
    <source>
        <strain evidence="3 4">DSM 45175</strain>
    </source>
</reference>
<organism evidence="3 4">
    <name type="scientific">Micromonospora pisi</name>
    <dbReference type="NCBI Taxonomy" id="589240"/>
    <lineage>
        <taxon>Bacteria</taxon>
        <taxon>Bacillati</taxon>
        <taxon>Actinomycetota</taxon>
        <taxon>Actinomycetes</taxon>
        <taxon>Micromonosporales</taxon>
        <taxon>Micromonosporaceae</taxon>
        <taxon>Micromonospora</taxon>
    </lineage>
</organism>
<evidence type="ECO:0000259" key="2">
    <source>
        <dbReference type="Pfam" id="PF13349"/>
    </source>
</evidence>
<sequence length="296" mass="31647">MAKWTIKEPQRLTLDGRISRLDVHLISGRLNVVATDGPARVEITRASRRPEIVVEQHEGHLSVRQDWNRRWQGLFWWLGRRYRSDVSIAVPAHVVANLRLVEGSLIVSGLREETRVDVTSGQVTLMGLSGRTSAKLVSGPVEALGVGGELSMETVSGELVLADSSAALVRATTISGSITCDLDNPQYSEIQLSTTSGSVTVRIREDSDLTVRLRTASGRITTAFPQLRTGIPNWAKEAHGVLGTGAGSLWANSTSGGIALLARSVDPDEKDPGEADPDVPGSARWTGAGDEGRGAA</sequence>